<evidence type="ECO:0000313" key="2">
    <source>
        <dbReference type="EMBL" id="KOO09587.1"/>
    </source>
</evidence>
<feature type="transmembrane region" description="Helical" evidence="1">
    <location>
        <begin position="28"/>
        <end position="60"/>
    </location>
</feature>
<organism evidence="2 3">
    <name type="scientific">Vibrio hepatarius</name>
    <dbReference type="NCBI Taxonomy" id="171383"/>
    <lineage>
        <taxon>Bacteria</taxon>
        <taxon>Pseudomonadati</taxon>
        <taxon>Pseudomonadota</taxon>
        <taxon>Gammaproteobacteria</taxon>
        <taxon>Vibrionales</taxon>
        <taxon>Vibrionaceae</taxon>
        <taxon>Vibrio</taxon>
        <taxon>Vibrio oreintalis group</taxon>
    </lineage>
</organism>
<keyword evidence="1" id="KW-1133">Transmembrane helix</keyword>
<dbReference type="EMBL" id="LHPI01000001">
    <property type="protein sequence ID" value="KOO09587.1"/>
    <property type="molecule type" value="Genomic_DNA"/>
</dbReference>
<dbReference type="Proteomes" id="UP000037530">
    <property type="component" value="Unassembled WGS sequence"/>
</dbReference>
<dbReference type="RefSeq" id="WP_053407847.1">
    <property type="nucleotide sequence ID" value="NZ_LHPI01000001.1"/>
</dbReference>
<proteinExistence type="predicted"/>
<reference evidence="3" key="1">
    <citation type="submission" date="2015-08" db="EMBL/GenBank/DDBJ databases">
        <title>Vibrio galatheae sp. nov., a novel member of the Vibrionaceae family isolated from the Solomon Islands.</title>
        <authorList>
            <person name="Giubergia S."/>
            <person name="Machado H."/>
            <person name="Mateiu R.V."/>
            <person name="Gram L."/>
        </authorList>
    </citation>
    <scope>NUCLEOTIDE SEQUENCE [LARGE SCALE GENOMIC DNA]</scope>
    <source>
        <strain evidence="3">DSM 19134</strain>
    </source>
</reference>
<protein>
    <submittedName>
        <fullName evidence="2">Uncharacterized protein</fullName>
    </submittedName>
</protein>
<evidence type="ECO:0000256" key="1">
    <source>
        <dbReference type="SAM" id="Phobius"/>
    </source>
</evidence>
<keyword evidence="1" id="KW-0812">Transmembrane</keyword>
<comment type="caution">
    <text evidence="2">The sequence shown here is derived from an EMBL/GenBank/DDBJ whole genome shotgun (WGS) entry which is preliminary data.</text>
</comment>
<name>A0A0M0I645_9VIBR</name>
<evidence type="ECO:0000313" key="3">
    <source>
        <dbReference type="Proteomes" id="UP000037530"/>
    </source>
</evidence>
<sequence length="91" mass="10162">MMLMIPLLAAELFAVVLAKKMHFMNQEILAWFGYILIAEFSVTGSALKILIALFCLAPFVVRMRTRPVAQNIMRAGFVVPVLLQAYLNFGG</sequence>
<keyword evidence="1" id="KW-0472">Membrane</keyword>
<dbReference type="AlphaFoldDB" id="A0A0M0I645"/>
<gene>
    <name evidence="2" type="ORF">AKJ31_04320</name>
</gene>
<accession>A0A0M0I645</accession>
<keyword evidence="3" id="KW-1185">Reference proteome</keyword>